<gene>
    <name evidence="2" type="ORF">EPR50_G00042470</name>
</gene>
<feature type="compositionally biased region" description="Polar residues" evidence="1">
    <location>
        <begin position="118"/>
        <end position="129"/>
    </location>
</feature>
<dbReference type="Proteomes" id="UP000295070">
    <property type="component" value="Chromosome 4"/>
</dbReference>
<feature type="compositionally biased region" description="Polar residues" evidence="1">
    <location>
        <begin position="51"/>
        <end position="62"/>
    </location>
</feature>
<evidence type="ECO:0000313" key="2">
    <source>
        <dbReference type="EMBL" id="TDH14409.1"/>
    </source>
</evidence>
<feature type="compositionally biased region" description="Acidic residues" evidence="1">
    <location>
        <begin position="705"/>
        <end position="736"/>
    </location>
</feature>
<feature type="compositionally biased region" description="Acidic residues" evidence="1">
    <location>
        <begin position="479"/>
        <end position="496"/>
    </location>
</feature>
<feature type="compositionally biased region" description="Basic and acidic residues" evidence="1">
    <location>
        <begin position="232"/>
        <end position="241"/>
    </location>
</feature>
<organism evidence="2 3">
    <name type="scientific">Perca flavescens</name>
    <name type="common">American yellow perch</name>
    <name type="synonym">Morone flavescens</name>
    <dbReference type="NCBI Taxonomy" id="8167"/>
    <lineage>
        <taxon>Eukaryota</taxon>
        <taxon>Metazoa</taxon>
        <taxon>Chordata</taxon>
        <taxon>Craniata</taxon>
        <taxon>Vertebrata</taxon>
        <taxon>Euteleostomi</taxon>
        <taxon>Actinopterygii</taxon>
        <taxon>Neopterygii</taxon>
        <taxon>Teleostei</taxon>
        <taxon>Neoteleostei</taxon>
        <taxon>Acanthomorphata</taxon>
        <taxon>Eupercaria</taxon>
        <taxon>Perciformes</taxon>
        <taxon>Percoidei</taxon>
        <taxon>Percidae</taxon>
        <taxon>Percinae</taxon>
        <taxon>Perca</taxon>
    </lineage>
</organism>
<accession>A0A484DG01</accession>
<feature type="region of interest" description="Disordered" evidence="1">
    <location>
        <begin position="312"/>
        <end position="581"/>
    </location>
</feature>
<name>A0A484DG01_PERFV</name>
<dbReference type="EMBL" id="SCKG01000004">
    <property type="protein sequence ID" value="TDH14409.1"/>
    <property type="molecule type" value="Genomic_DNA"/>
</dbReference>
<feature type="compositionally biased region" description="Basic and acidic residues" evidence="1">
    <location>
        <begin position="549"/>
        <end position="568"/>
    </location>
</feature>
<dbReference type="AlphaFoldDB" id="A0A484DG01"/>
<sequence length="756" mass="82896">MESSIEISQTGGTSNPKPSLAPKPRLTPKPFSLQKNTTIRSIHAPKRVAATSKTTTQPTGKSEASGVSKPSVSTPAQKLPQQTTTSDSKPSSVSVLTKDKPKPTKESKASPYGEDTLDSSVGKSDPASQTAPPKETPKPEPIQRDDVIQANHKASTDIVNSEQIDGKKTEDITQTSVVQTVEESGSDVSPTDNPAYRWGSSRKRLSMKLTSKFESAGSLPPQPSVTVSTTSTKDDAHKPESSDPEPNQTTSEPSTDEGALKEDYRGGGSIKRRISLLFDSSSRPEAMTKREEPEIINGTGVVKGVKERIKTWATETIPEGPKTEKKPQVAPRTRSKSSEKPTAPTAEKTTKMPPVEPPSTETSASQAVDLPSKVSPAEQPTETPMETSKEALAEVKPSENLRETLGEPLQNKSTEGGVQLRNHSSSTTHAATDEGDSAASESAQHAPKRNDVKRRSVRFGIVERDDGGPPLILGSASDSSEEEEEEASGDEAEEDIPVSVPVYKRVGGIQKKDADEVQEQEKERLKHLEFEKRRRAKENEQAGLKKRAQQLEEELRLEEERKREERESAGPNLISFDSEDVPQKSESLYSPLVKAYGTGESQVEVVYDDFSVKPPLLKVDFDDFSVKPKRWGSQAKVETSPLIQSRPAVPADREEVEVVAPLELSPLESKVPEQVEKPGSPKPTLAQEKPEEEQLISMEVGEKGVEEEEEEEEETQREEEEETMEDEVNEEEDEQEVNTKFSPILLECNAICTHYW</sequence>
<feature type="region of interest" description="Disordered" evidence="1">
    <location>
        <begin position="631"/>
        <end position="740"/>
    </location>
</feature>
<reference evidence="2 3" key="1">
    <citation type="submission" date="2019-01" db="EMBL/GenBank/DDBJ databases">
        <title>A chromosome-scale genome assembly of the yellow perch, Perca flavescens.</title>
        <authorList>
            <person name="Feron R."/>
            <person name="Morvezen R."/>
            <person name="Bestin A."/>
            <person name="Haffray P."/>
            <person name="Klopp C."/>
            <person name="Zahm M."/>
            <person name="Cabau C."/>
            <person name="Roques C."/>
            <person name="Donnadieu C."/>
            <person name="Bouchez O."/>
            <person name="Christie M."/>
            <person name="Larson W."/>
            <person name="Guiguen Y."/>
        </authorList>
    </citation>
    <scope>NUCLEOTIDE SEQUENCE [LARGE SCALE GENOMIC DNA]</scope>
    <source>
        <strain evidence="2">YP-PL-M2</strain>
        <tissue evidence="2">Blood</tissue>
    </source>
</reference>
<feature type="compositionally biased region" description="Polar residues" evidence="1">
    <location>
        <begin position="68"/>
        <end position="95"/>
    </location>
</feature>
<feature type="compositionally biased region" description="Basic and acidic residues" evidence="1">
    <location>
        <begin position="510"/>
        <end position="540"/>
    </location>
</feature>
<proteinExistence type="predicted"/>
<dbReference type="STRING" id="8167.A0A484DG01"/>
<feature type="compositionally biased region" description="Polar residues" evidence="1">
    <location>
        <begin position="1"/>
        <end position="17"/>
    </location>
</feature>
<protein>
    <submittedName>
        <fullName evidence="2">Uncharacterized protein</fullName>
    </submittedName>
</protein>
<feature type="compositionally biased region" description="Basic and acidic residues" evidence="1">
    <location>
        <begin position="97"/>
        <end position="108"/>
    </location>
</feature>
<feature type="compositionally biased region" description="Low complexity" evidence="1">
    <location>
        <begin position="340"/>
        <end position="353"/>
    </location>
</feature>
<feature type="compositionally biased region" description="Basic and acidic residues" evidence="1">
    <location>
        <begin position="135"/>
        <end position="147"/>
    </location>
</feature>
<evidence type="ECO:0000256" key="1">
    <source>
        <dbReference type="SAM" id="MobiDB-lite"/>
    </source>
</evidence>
<feature type="compositionally biased region" description="Polar residues" evidence="1">
    <location>
        <begin position="244"/>
        <end position="253"/>
    </location>
</feature>
<comment type="caution">
    <text evidence="2">The sequence shown here is derived from an EMBL/GenBank/DDBJ whole genome shotgun (WGS) entry which is preliminary data.</text>
</comment>
<feature type="compositionally biased region" description="Basic and acidic residues" evidence="1">
    <location>
        <begin position="387"/>
        <end position="405"/>
    </location>
</feature>
<feature type="compositionally biased region" description="Polar residues" evidence="1">
    <location>
        <begin position="172"/>
        <end position="192"/>
    </location>
</feature>
<evidence type="ECO:0000313" key="3">
    <source>
        <dbReference type="Proteomes" id="UP000295070"/>
    </source>
</evidence>
<feature type="region of interest" description="Disordered" evidence="1">
    <location>
        <begin position="1"/>
        <end position="299"/>
    </location>
</feature>
<keyword evidence="3" id="KW-1185">Reference proteome</keyword>
<feature type="compositionally biased region" description="Polar residues" evidence="1">
    <location>
        <begin position="410"/>
        <end position="430"/>
    </location>
</feature>